<gene>
    <name evidence="10" type="ORF">G4V63_27670</name>
</gene>
<evidence type="ECO:0000256" key="3">
    <source>
        <dbReference type="ARBA" id="ARBA00022475"/>
    </source>
</evidence>
<comment type="caution">
    <text evidence="10">The sequence shown here is derived from an EMBL/GenBank/DDBJ whole genome shotgun (WGS) entry which is preliminary data.</text>
</comment>
<proteinExistence type="inferred from homology"/>
<evidence type="ECO:0000313" key="10">
    <source>
        <dbReference type="EMBL" id="NGX98847.1"/>
    </source>
</evidence>
<dbReference type="GO" id="GO:0005886">
    <property type="term" value="C:plasma membrane"/>
    <property type="evidence" value="ECO:0007669"/>
    <property type="project" value="UniProtKB-SubCell"/>
</dbReference>
<evidence type="ECO:0000256" key="7">
    <source>
        <dbReference type="ARBA" id="ARBA00023136"/>
    </source>
</evidence>
<keyword evidence="5 9" id="KW-0812">Transmembrane</keyword>
<keyword evidence="2" id="KW-0813">Transport</keyword>
<keyword evidence="7 9" id="KW-0472">Membrane</keyword>
<evidence type="ECO:0000256" key="8">
    <source>
        <dbReference type="ARBA" id="ARBA00035655"/>
    </source>
</evidence>
<keyword evidence="3" id="KW-1003">Cell membrane</keyword>
<keyword evidence="6 9" id="KW-1133">Transmembrane helix</keyword>
<evidence type="ECO:0000256" key="9">
    <source>
        <dbReference type="SAM" id="Phobius"/>
    </source>
</evidence>
<dbReference type="Proteomes" id="UP000480266">
    <property type="component" value="Unassembled WGS sequence"/>
</dbReference>
<dbReference type="PANTHER" id="PTHR30574:SF1">
    <property type="entry name" value="SULPHUR TRANSPORT DOMAIN-CONTAINING PROTEIN"/>
    <property type="match status" value="1"/>
</dbReference>
<evidence type="ECO:0000256" key="5">
    <source>
        <dbReference type="ARBA" id="ARBA00022692"/>
    </source>
</evidence>
<dbReference type="Pfam" id="PF04143">
    <property type="entry name" value="Sulf_transp"/>
    <property type="match status" value="1"/>
</dbReference>
<comment type="subcellular location">
    <subcellularLocation>
        <location evidence="1">Cell inner membrane</location>
        <topology evidence="1">Multi-pass membrane protein</topology>
    </subcellularLocation>
</comment>
<feature type="transmembrane region" description="Helical" evidence="9">
    <location>
        <begin position="119"/>
        <end position="140"/>
    </location>
</feature>
<comment type="similarity">
    <text evidence="8">Belongs to the TsuA/YedE (TC 9.B.102) family.</text>
</comment>
<dbReference type="EMBL" id="JAAMRR010001408">
    <property type="protein sequence ID" value="NGX98847.1"/>
    <property type="molecule type" value="Genomic_DNA"/>
</dbReference>
<dbReference type="PANTHER" id="PTHR30574">
    <property type="entry name" value="INNER MEMBRANE PROTEIN YEDE"/>
    <property type="match status" value="1"/>
</dbReference>
<evidence type="ECO:0000256" key="6">
    <source>
        <dbReference type="ARBA" id="ARBA00022989"/>
    </source>
</evidence>
<feature type="transmembrane region" description="Helical" evidence="9">
    <location>
        <begin position="80"/>
        <end position="98"/>
    </location>
</feature>
<sequence>MHNLTPLSGLIGGALIGLAAAMLMLLTGRIAGISGIFGGLLSPATSDRGWRLAFIAGLIAAPLTAALATGTPLPSPTMPASLIVIVIAGLLVGFGSRMGGGCTSGHGVCGVARLSARSLVATAIFMAAAILIVAVVRHGMGG</sequence>
<keyword evidence="4" id="KW-0997">Cell inner membrane</keyword>
<keyword evidence="11" id="KW-1185">Reference proteome</keyword>
<evidence type="ECO:0000256" key="4">
    <source>
        <dbReference type="ARBA" id="ARBA00022519"/>
    </source>
</evidence>
<reference evidence="10" key="1">
    <citation type="submission" date="2020-02" db="EMBL/GenBank/DDBJ databases">
        <title>Draft genome sequence of Candidatus Afipia apatlaquensis IBT-C3, a potential strain for decolorization of textile dyes.</title>
        <authorList>
            <person name="Sanchez-Reyes A."/>
            <person name="Breton-Deval L."/>
            <person name="Mangelson H."/>
            <person name="Sanchez-Flores A."/>
        </authorList>
    </citation>
    <scope>NUCLEOTIDE SEQUENCE [LARGE SCALE GENOMIC DNA]</scope>
    <source>
        <strain evidence="10">IBT-C3</strain>
    </source>
</reference>
<feature type="transmembrane region" description="Helical" evidence="9">
    <location>
        <begin position="6"/>
        <end position="28"/>
    </location>
</feature>
<protein>
    <submittedName>
        <fullName evidence="10">YeeE/YedE family protein</fullName>
    </submittedName>
</protein>
<evidence type="ECO:0000313" key="11">
    <source>
        <dbReference type="Proteomes" id="UP000480266"/>
    </source>
</evidence>
<feature type="transmembrane region" description="Helical" evidence="9">
    <location>
        <begin position="49"/>
        <end position="68"/>
    </location>
</feature>
<dbReference type="AlphaFoldDB" id="A0A7C9VIN1"/>
<name>A0A7C9VIN1_9BRAD</name>
<dbReference type="InterPro" id="IPR007272">
    <property type="entry name" value="Sulf_transp_TsuA/YedE"/>
</dbReference>
<evidence type="ECO:0000256" key="1">
    <source>
        <dbReference type="ARBA" id="ARBA00004429"/>
    </source>
</evidence>
<organism evidence="10 11">
    <name type="scientific">Candidatus Afipia apatlaquensis</name>
    <dbReference type="NCBI Taxonomy" id="2712852"/>
    <lineage>
        <taxon>Bacteria</taxon>
        <taxon>Pseudomonadati</taxon>
        <taxon>Pseudomonadota</taxon>
        <taxon>Alphaproteobacteria</taxon>
        <taxon>Hyphomicrobiales</taxon>
        <taxon>Nitrobacteraceae</taxon>
        <taxon>Afipia</taxon>
    </lineage>
</organism>
<accession>A0A7C9VIN1</accession>
<evidence type="ECO:0000256" key="2">
    <source>
        <dbReference type="ARBA" id="ARBA00022448"/>
    </source>
</evidence>